<feature type="coiled-coil region" evidence="1">
    <location>
        <begin position="30"/>
        <end position="64"/>
    </location>
</feature>
<dbReference type="Proteomes" id="UP001066276">
    <property type="component" value="Chromosome 10"/>
</dbReference>
<accession>A0AAV7M117</accession>
<dbReference type="EMBL" id="JANPWB010000014">
    <property type="protein sequence ID" value="KAJ1095568.1"/>
    <property type="molecule type" value="Genomic_DNA"/>
</dbReference>
<proteinExistence type="predicted"/>
<organism evidence="2 3">
    <name type="scientific">Pleurodeles waltl</name>
    <name type="common">Iberian ribbed newt</name>
    <dbReference type="NCBI Taxonomy" id="8319"/>
    <lineage>
        <taxon>Eukaryota</taxon>
        <taxon>Metazoa</taxon>
        <taxon>Chordata</taxon>
        <taxon>Craniata</taxon>
        <taxon>Vertebrata</taxon>
        <taxon>Euteleostomi</taxon>
        <taxon>Amphibia</taxon>
        <taxon>Batrachia</taxon>
        <taxon>Caudata</taxon>
        <taxon>Salamandroidea</taxon>
        <taxon>Salamandridae</taxon>
        <taxon>Pleurodelinae</taxon>
        <taxon>Pleurodeles</taxon>
    </lineage>
</organism>
<dbReference type="SUPFAM" id="SSF57997">
    <property type="entry name" value="Tropomyosin"/>
    <property type="match status" value="1"/>
</dbReference>
<comment type="caution">
    <text evidence="2">The sequence shown here is derived from an EMBL/GenBank/DDBJ whole genome shotgun (WGS) entry which is preliminary data.</text>
</comment>
<sequence length="79" mass="8992">MMVAIQDLRGSLEPKLHAVTVDVTLVREDLKKIAEKVSNAEMDIARLESTSKMLENQVQFLTVEHKKIMARQEDQEGRA</sequence>
<dbReference type="AlphaFoldDB" id="A0AAV7M117"/>
<keyword evidence="3" id="KW-1185">Reference proteome</keyword>
<evidence type="ECO:0000256" key="1">
    <source>
        <dbReference type="SAM" id="Coils"/>
    </source>
</evidence>
<protein>
    <submittedName>
        <fullName evidence="2">Uncharacterized protein</fullName>
    </submittedName>
</protein>
<gene>
    <name evidence="2" type="ORF">NDU88_000729</name>
</gene>
<reference evidence="2" key="1">
    <citation type="journal article" date="2022" name="bioRxiv">
        <title>Sequencing and chromosome-scale assembly of the giantPleurodeles waltlgenome.</title>
        <authorList>
            <person name="Brown T."/>
            <person name="Elewa A."/>
            <person name="Iarovenko S."/>
            <person name="Subramanian E."/>
            <person name="Araus A.J."/>
            <person name="Petzold A."/>
            <person name="Susuki M."/>
            <person name="Suzuki K.-i.T."/>
            <person name="Hayashi T."/>
            <person name="Toyoda A."/>
            <person name="Oliveira C."/>
            <person name="Osipova E."/>
            <person name="Leigh N.D."/>
            <person name="Simon A."/>
            <person name="Yun M.H."/>
        </authorList>
    </citation>
    <scope>NUCLEOTIDE SEQUENCE</scope>
    <source>
        <strain evidence="2">20211129_DDA</strain>
        <tissue evidence="2">Liver</tissue>
    </source>
</reference>
<evidence type="ECO:0000313" key="2">
    <source>
        <dbReference type="EMBL" id="KAJ1095568.1"/>
    </source>
</evidence>
<name>A0AAV7M117_PLEWA</name>
<evidence type="ECO:0000313" key="3">
    <source>
        <dbReference type="Proteomes" id="UP001066276"/>
    </source>
</evidence>
<keyword evidence="1" id="KW-0175">Coiled coil</keyword>